<feature type="region of interest" description="Disordered" evidence="1">
    <location>
        <begin position="216"/>
        <end position="251"/>
    </location>
</feature>
<evidence type="ECO:0000256" key="1">
    <source>
        <dbReference type="SAM" id="MobiDB-lite"/>
    </source>
</evidence>
<protein>
    <submittedName>
        <fullName evidence="2">Uncharacterized protein</fullName>
    </submittedName>
</protein>
<feature type="compositionally biased region" description="Basic and acidic residues" evidence="1">
    <location>
        <begin position="236"/>
        <end position="248"/>
    </location>
</feature>
<keyword evidence="3" id="KW-1185">Reference proteome</keyword>
<accession>A0A232FNE1</accession>
<feature type="non-terminal residue" evidence="2">
    <location>
        <position position="1"/>
    </location>
</feature>
<sequence>DGSGQWVSLDSELEMRDGEVFATKTPTGHNLLLDCRFELPFALRTTLMQLLGNVVTHQNILIFIASNINEVPYNIAKSGNGIFRQCSQNIGTCVGDNQPCNEKAYILIRCYMGTNSPGLGWLVHSTLYHPENTEASELQRKLELLNNTMDQETRIEQVRRQMIYNIGHCKFPHFILNTSNISTRVMSYECFEAGYSEDSDYTSDLNYPIGGQGANSSASQFRTAANQLATPQRSLETSRENSYERDEQQVPMAADTQEARAVYSGFLNCGLSAQLGDSLHAIGLSKNRLSPFNAESSEPLFYNSRPNHNTRYREEGEFIKTKKREAFALIPCMKNRDDTRGKGDYQHRRRVQARASHLYTMSTDLCHMYNKGLRTKEGQGAPALDYEIRSRKQWHQDGWHNGDHDYQELNVDGFYDDAEYYCSTTTAKRKKGMIIFKLNISLHYTSNLQNNFKY</sequence>
<reference evidence="2 3" key="1">
    <citation type="journal article" date="2017" name="Curr. Biol.">
        <title>The Evolution of Venom by Co-option of Single-Copy Genes.</title>
        <authorList>
            <person name="Martinson E.O."/>
            <person name="Mrinalini"/>
            <person name="Kelkar Y.D."/>
            <person name="Chang C.H."/>
            <person name="Werren J.H."/>
        </authorList>
    </citation>
    <scope>NUCLEOTIDE SEQUENCE [LARGE SCALE GENOMIC DNA]</scope>
    <source>
        <strain evidence="2 3">Alberta</strain>
        <tissue evidence="2">Whole body</tissue>
    </source>
</reference>
<evidence type="ECO:0000313" key="2">
    <source>
        <dbReference type="EMBL" id="OXU32234.1"/>
    </source>
</evidence>
<evidence type="ECO:0000313" key="3">
    <source>
        <dbReference type="Proteomes" id="UP000215335"/>
    </source>
</evidence>
<dbReference type="STRING" id="543379.A0A232FNE1"/>
<organism evidence="2 3">
    <name type="scientific">Trichomalopsis sarcophagae</name>
    <dbReference type="NCBI Taxonomy" id="543379"/>
    <lineage>
        <taxon>Eukaryota</taxon>
        <taxon>Metazoa</taxon>
        <taxon>Ecdysozoa</taxon>
        <taxon>Arthropoda</taxon>
        <taxon>Hexapoda</taxon>
        <taxon>Insecta</taxon>
        <taxon>Pterygota</taxon>
        <taxon>Neoptera</taxon>
        <taxon>Endopterygota</taxon>
        <taxon>Hymenoptera</taxon>
        <taxon>Apocrita</taxon>
        <taxon>Proctotrupomorpha</taxon>
        <taxon>Chalcidoidea</taxon>
        <taxon>Pteromalidae</taxon>
        <taxon>Pteromalinae</taxon>
        <taxon>Trichomalopsis</taxon>
    </lineage>
</organism>
<name>A0A232FNE1_9HYME</name>
<comment type="caution">
    <text evidence="2">The sequence shown here is derived from an EMBL/GenBank/DDBJ whole genome shotgun (WGS) entry which is preliminary data.</text>
</comment>
<gene>
    <name evidence="2" type="ORF">TSAR_008055</name>
</gene>
<dbReference type="Proteomes" id="UP000215335">
    <property type="component" value="Unassembled WGS sequence"/>
</dbReference>
<dbReference type="EMBL" id="NNAY01000003">
    <property type="protein sequence ID" value="OXU32234.1"/>
    <property type="molecule type" value="Genomic_DNA"/>
</dbReference>
<feature type="compositionally biased region" description="Polar residues" evidence="1">
    <location>
        <begin position="216"/>
        <end position="235"/>
    </location>
</feature>
<proteinExistence type="predicted"/>
<dbReference type="OrthoDB" id="5831756at2759"/>
<dbReference type="AlphaFoldDB" id="A0A232FNE1"/>